<gene>
    <name evidence="2" type="ORF">EV671_1006152</name>
</gene>
<dbReference type="CDD" id="cd15482">
    <property type="entry name" value="Sialidase_non-viral"/>
    <property type="match status" value="1"/>
</dbReference>
<dbReference type="EMBL" id="SMBU01000006">
    <property type="protein sequence ID" value="TCV01226.1"/>
    <property type="molecule type" value="Genomic_DNA"/>
</dbReference>
<keyword evidence="1" id="KW-0732">Signal</keyword>
<dbReference type="Proteomes" id="UP000295110">
    <property type="component" value="Unassembled WGS sequence"/>
</dbReference>
<name>A0A4R3V805_ROSSA</name>
<organism evidence="2 3">
    <name type="scientific">Roseateles saccharophilus</name>
    <name type="common">Pseudomonas saccharophila</name>
    <dbReference type="NCBI Taxonomy" id="304"/>
    <lineage>
        <taxon>Bacteria</taxon>
        <taxon>Pseudomonadati</taxon>
        <taxon>Pseudomonadota</taxon>
        <taxon>Betaproteobacteria</taxon>
        <taxon>Burkholderiales</taxon>
        <taxon>Sphaerotilaceae</taxon>
        <taxon>Roseateles</taxon>
    </lineage>
</organism>
<evidence type="ECO:0000313" key="3">
    <source>
        <dbReference type="Proteomes" id="UP000295110"/>
    </source>
</evidence>
<evidence type="ECO:0008006" key="4">
    <source>
        <dbReference type="Google" id="ProtNLM"/>
    </source>
</evidence>
<dbReference type="AlphaFoldDB" id="A0A4R3V805"/>
<feature type="chain" id="PRO_5020935294" description="BNR repeat protein" evidence="1">
    <location>
        <begin position="30"/>
        <end position="575"/>
    </location>
</feature>
<keyword evidence="3" id="KW-1185">Reference proteome</keyword>
<dbReference type="InterPro" id="IPR036278">
    <property type="entry name" value="Sialidase_sf"/>
</dbReference>
<dbReference type="SUPFAM" id="SSF50939">
    <property type="entry name" value="Sialidases"/>
    <property type="match status" value="1"/>
</dbReference>
<sequence length="575" mass="60389">MSIRTSISAVMPRAAAWLAIGVFAGAAAAGGNPFKATTPNMGAGEGSELRTPLQFEEAARTNPLAGSQVLFSRCRRAPFDAAGLYLPLAGQEHDAIVGDTLFAYPDGSTCFNPQNEQNIVVDPANGRHLVTSANEYRANAHVAYVSMDRGTTWANVVLPGWTRDTGGAGLFGLLDVCGDPVLAFSRDGARLYYAGLVCNMDKYPRQISGVAVAVSTDGGMHWDAPVMVSVAAAGNFFQDKEWIGVGNDGTVYVTWTRFYQGPKGAGYLRSPIVMASSRTGGKSWSAVKEVSDEAHPYNQGSQVGMAPDGTLYVAYEGASPASGFAQSALVVARSVDGGTIFANTEVARVFDDADCYPIQRPGAQDRQTLSFMQFRINSYPSMAIDPSNGTVAIVWADNEGAGNCGSGAAAFAGTTSNQVKLVTTGNGTAWSAPRTLTTGAADKVYPSVGANAGRIVVGFYTREYSPLPTAADRRCGIAEIDTATGSVLLPTDPARRDAPVCMDWAVRSSSDNFATQTRVSAQSSNPYILFAGSFIGDYTGTAVDAAGMAVTVWTDFRGNPGITKPNQDAVLGIDY</sequence>
<dbReference type="RefSeq" id="WP_132570673.1">
    <property type="nucleotide sequence ID" value="NZ_CBCSGL010000003.1"/>
</dbReference>
<feature type="signal peptide" evidence="1">
    <location>
        <begin position="1"/>
        <end position="29"/>
    </location>
</feature>
<comment type="caution">
    <text evidence="2">The sequence shown here is derived from an EMBL/GenBank/DDBJ whole genome shotgun (WGS) entry which is preliminary data.</text>
</comment>
<protein>
    <recommendedName>
        <fullName evidence="4">BNR repeat protein</fullName>
    </recommendedName>
</protein>
<dbReference type="Gene3D" id="2.120.10.10">
    <property type="match status" value="2"/>
</dbReference>
<dbReference type="OrthoDB" id="9764969at2"/>
<evidence type="ECO:0000256" key="1">
    <source>
        <dbReference type="SAM" id="SignalP"/>
    </source>
</evidence>
<proteinExistence type="predicted"/>
<reference evidence="2 3" key="1">
    <citation type="submission" date="2019-03" db="EMBL/GenBank/DDBJ databases">
        <title>Genomic Encyclopedia of Type Strains, Phase IV (KMG-IV): sequencing the most valuable type-strain genomes for metagenomic binning, comparative biology and taxonomic classification.</title>
        <authorList>
            <person name="Goeker M."/>
        </authorList>
    </citation>
    <scope>NUCLEOTIDE SEQUENCE [LARGE SCALE GENOMIC DNA]</scope>
    <source>
        <strain evidence="2 3">DSM 654</strain>
    </source>
</reference>
<accession>A0A4R3V805</accession>
<evidence type="ECO:0000313" key="2">
    <source>
        <dbReference type="EMBL" id="TCV01226.1"/>
    </source>
</evidence>